<proteinExistence type="predicted"/>
<dbReference type="Proteomes" id="UP000253529">
    <property type="component" value="Unassembled WGS sequence"/>
</dbReference>
<sequence>MSLISLLFWALVLVTALVAARWGALIGLIAFVSALMIGAVAVSRIAPPKPVGADRSPGIEAPVAASSTVARVPVLGGVDRR</sequence>
<accession>A0A366FSM6</accession>
<comment type="caution">
    <text evidence="2">The sequence shown here is derived from an EMBL/GenBank/DDBJ whole genome shotgun (WGS) entry which is preliminary data.</text>
</comment>
<evidence type="ECO:0000313" key="3">
    <source>
        <dbReference type="Proteomes" id="UP000253529"/>
    </source>
</evidence>
<keyword evidence="1" id="KW-0812">Transmembrane</keyword>
<evidence type="ECO:0000313" key="2">
    <source>
        <dbReference type="EMBL" id="RBP17694.1"/>
    </source>
</evidence>
<gene>
    <name evidence="2" type="ORF">DFR50_102186</name>
</gene>
<keyword evidence="1" id="KW-1133">Transmembrane helix</keyword>
<keyword evidence="1" id="KW-0472">Membrane</keyword>
<dbReference type="AlphaFoldDB" id="A0A366FSM6"/>
<dbReference type="EMBL" id="QNRK01000002">
    <property type="protein sequence ID" value="RBP17694.1"/>
    <property type="molecule type" value="Genomic_DNA"/>
</dbReference>
<keyword evidence="3" id="KW-1185">Reference proteome</keyword>
<evidence type="ECO:0000256" key="1">
    <source>
        <dbReference type="SAM" id="Phobius"/>
    </source>
</evidence>
<protein>
    <submittedName>
        <fullName evidence="2">Uncharacterized protein</fullName>
    </submittedName>
</protein>
<organism evidence="2 3">
    <name type="scientific">Roseiarcus fermentans</name>
    <dbReference type="NCBI Taxonomy" id="1473586"/>
    <lineage>
        <taxon>Bacteria</taxon>
        <taxon>Pseudomonadati</taxon>
        <taxon>Pseudomonadota</taxon>
        <taxon>Alphaproteobacteria</taxon>
        <taxon>Hyphomicrobiales</taxon>
        <taxon>Roseiarcaceae</taxon>
        <taxon>Roseiarcus</taxon>
    </lineage>
</organism>
<dbReference type="RefSeq" id="WP_113887646.1">
    <property type="nucleotide sequence ID" value="NZ_QNRK01000002.1"/>
</dbReference>
<name>A0A366FSM6_9HYPH</name>
<reference evidence="2 3" key="1">
    <citation type="submission" date="2018-06" db="EMBL/GenBank/DDBJ databases">
        <title>Genomic Encyclopedia of Type Strains, Phase IV (KMG-IV): sequencing the most valuable type-strain genomes for metagenomic binning, comparative biology and taxonomic classification.</title>
        <authorList>
            <person name="Goeker M."/>
        </authorList>
    </citation>
    <scope>NUCLEOTIDE SEQUENCE [LARGE SCALE GENOMIC DNA]</scope>
    <source>
        <strain evidence="2 3">DSM 24875</strain>
    </source>
</reference>
<feature type="transmembrane region" description="Helical" evidence="1">
    <location>
        <begin position="29"/>
        <end position="46"/>
    </location>
</feature>